<accession>A0A6A4RT93</accession>
<evidence type="ECO:0000256" key="7">
    <source>
        <dbReference type="SAM" id="MobiDB-lite"/>
    </source>
</evidence>
<evidence type="ECO:0000256" key="2">
    <source>
        <dbReference type="ARBA" id="ARBA00022695"/>
    </source>
</evidence>
<comment type="caution">
    <text evidence="9">The sequence shown here is derived from an EMBL/GenBank/DDBJ whole genome shotgun (WGS) entry which is preliminary data.</text>
</comment>
<dbReference type="PROSITE" id="PS50879">
    <property type="entry name" value="RNASE_H_1"/>
    <property type="match status" value="1"/>
</dbReference>
<dbReference type="GO" id="GO:0003676">
    <property type="term" value="F:nucleic acid binding"/>
    <property type="evidence" value="ECO:0007669"/>
    <property type="project" value="InterPro"/>
</dbReference>
<dbReference type="SUPFAM" id="SSF53098">
    <property type="entry name" value="Ribonuclease H-like"/>
    <property type="match status" value="1"/>
</dbReference>
<dbReference type="CDD" id="cd09273">
    <property type="entry name" value="RNase_HI_RT_Bel"/>
    <property type="match status" value="1"/>
</dbReference>
<dbReference type="GO" id="GO:0003964">
    <property type="term" value="F:RNA-directed DNA polymerase activity"/>
    <property type="evidence" value="ECO:0007669"/>
    <property type="project" value="UniProtKB-KW"/>
</dbReference>
<feature type="domain" description="RNase H type-1" evidence="8">
    <location>
        <begin position="48"/>
        <end position="191"/>
    </location>
</feature>
<feature type="region of interest" description="Disordered" evidence="7">
    <location>
        <begin position="250"/>
        <end position="269"/>
    </location>
</feature>
<keyword evidence="1" id="KW-0808">Transferase</keyword>
<keyword evidence="2" id="KW-0548">Nucleotidyltransferase</keyword>
<dbReference type="InterPro" id="IPR036397">
    <property type="entry name" value="RNaseH_sf"/>
</dbReference>
<dbReference type="Gene3D" id="3.30.420.10">
    <property type="entry name" value="Ribonuclease H-like superfamily/Ribonuclease H"/>
    <property type="match status" value="1"/>
</dbReference>
<proteinExistence type="predicted"/>
<evidence type="ECO:0000256" key="1">
    <source>
        <dbReference type="ARBA" id="ARBA00022679"/>
    </source>
</evidence>
<protein>
    <recommendedName>
        <fullName evidence="8">RNase H type-1 domain-containing protein</fullName>
    </recommendedName>
</protein>
<feature type="region of interest" description="Disordered" evidence="7">
    <location>
        <begin position="285"/>
        <end position="308"/>
    </location>
</feature>
<evidence type="ECO:0000256" key="6">
    <source>
        <dbReference type="ARBA" id="ARBA00022918"/>
    </source>
</evidence>
<name>A0A6A4RT93_SCOMX</name>
<feature type="compositionally biased region" description="Polar residues" evidence="7">
    <location>
        <begin position="251"/>
        <end position="263"/>
    </location>
</feature>
<keyword evidence="5" id="KW-0378">Hydrolase</keyword>
<dbReference type="Proteomes" id="UP000438429">
    <property type="component" value="Unassembled WGS sequence"/>
</dbReference>
<gene>
    <name evidence="9" type="ORF">F2P81_025333</name>
</gene>
<dbReference type="Pfam" id="PF00075">
    <property type="entry name" value="RNase_H"/>
    <property type="match status" value="1"/>
</dbReference>
<dbReference type="InterPro" id="IPR002156">
    <property type="entry name" value="RNaseH_domain"/>
</dbReference>
<evidence type="ECO:0000313" key="10">
    <source>
        <dbReference type="Proteomes" id="UP000438429"/>
    </source>
</evidence>
<keyword evidence="4" id="KW-0255">Endonuclease</keyword>
<dbReference type="AlphaFoldDB" id="A0A6A4RT93"/>
<organism evidence="9 10">
    <name type="scientific">Scophthalmus maximus</name>
    <name type="common">Turbot</name>
    <name type="synonym">Psetta maxima</name>
    <dbReference type="NCBI Taxonomy" id="52904"/>
    <lineage>
        <taxon>Eukaryota</taxon>
        <taxon>Metazoa</taxon>
        <taxon>Chordata</taxon>
        <taxon>Craniata</taxon>
        <taxon>Vertebrata</taxon>
        <taxon>Euteleostomi</taxon>
        <taxon>Actinopterygii</taxon>
        <taxon>Neopterygii</taxon>
        <taxon>Teleostei</taxon>
        <taxon>Neoteleostei</taxon>
        <taxon>Acanthomorphata</taxon>
        <taxon>Carangaria</taxon>
        <taxon>Pleuronectiformes</taxon>
        <taxon>Pleuronectoidei</taxon>
        <taxon>Scophthalmidae</taxon>
        <taxon>Scophthalmus</taxon>
    </lineage>
</organism>
<dbReference type="PANTHER" id="PTHR41694:SF5">
    <property type="entry name" value="RIBONUCLEASE H"/>
    <property type="match status" value="1"/>
</dbReference>
<evidence type="ECO:0000256" key="5">
    <source>
        <dbReference type="ARBA" id="ARBA00022801"/>
    </source>
</evidence>
<dbReference type="GO" id="GO:0004523">
    <property type="term" value="F:RNA-DNA hybrid ribonuclease activity"/>
    <property type="evidence" value="ECO:0007669"/>
    <property type="project" value="InterPro"/>
</dbReference>
<evidence type="ECO:0000256" key="4">
    <source>
        <dbReference type="ARBA" id="ARBA00022759"/>
    </source>
</evidence>
<dbReference type="EMBL" id="VEVO01000028">
    <property type="protein sequence ID" value="KAF0022421.1"/>
    <property type="molecule type" value="Genomic_DNA"/>
</dbReference>
<keyword evidence="3" id="KW-0540">Nuclease</keyword>
<evidence type="ECO:0000313" key="9">
    <source>
        <dbReference type="EMBL" id="KAF0022421.1"/>
    </source>
</evidence>
<dbReference type="InterPro" id="IPR012337">
    <property type="entry name" value="RNaseH-like_sf"/>
</dbReference>
<sequence length="308" mass="34026">MTNEDPIMPVEVNADLLPMVDEDIDHDCVTVIDSSTSPRPDFMQTLIPNSDMILYTDGSACRASDNKYLAGYAVVNDWEVLEANSMPYGTSAQAAEVYALTRACILAKDKVATIYTDSRYAFGVAHDFGQLWKMRGFLTSSGKPIQHHTLVANLLEAIMLPTLLVIVKCAAHSAGSDSVKRGNALAIPEMIINPTPLQSCLESHRSFPSSSHTNNIVIRFHGPRPILSEKATPFPVSMPQPPPATPVCTPIQFSSPASPQTPSEEPMQLDRAHLTLEEKYMRRGAELRDNHLMEAEDDYFQNRKRGKL</sequence>
<evidence type="ECO:0000259" key="8">
    <source>
        <dbReference type="PROSITE" id="PS50879"/>
    </source>
</evidence>
<feature type="compositionally biased region" description="Basic and acidic residues" evidence="7">
    <location>
        <begin position="285"/>
        <end position="294"/>
    </location>
</feature>
<evidence type="ECO:0000256" key="3">
    <source>
        <dbReference type="ARBA" id="ARBA00022722"/>
    </source>
</evidence>
<reference evidence="9 10" key="1">
    <citation type="submission" date="2019-06" db="EMBL/GenBank/DDBJ databases">
        <title>Draft genomes of female and male turbot (Scophthalmus maximus).</title>
        <authorList>
            <person name="Xu H."/>
            <person name="Xu X.-W."/>
            <person name="Shao C."/>
            <person name="Chen S."/>
        </authorList>
    </citation>
    <scope>NUCLEOTIDE SEQUENCE [LARGE SCALE GENOMIC DNA]</scope>
    <source>
        <strain evidence="9">Ysfricsl-2016a</strain>
        <tissue evidence="9">Blood</tissue>
    </source>
</reference>
<keyword evidence="6" id="KW-0695">RNA-directed DNA polymerase</keyword>
<dbReference type="PANTHER" id="PTHR41694">
    <property type="entry name" value="ENDOGENOUS RETROVIRUS GROUP K MEMBER POL PROTEIN"/>
    <property type="match status" value="1"/>
</dbReference>